<feature type="modified residue" description="4-aspartylphosphate" evidence="1">
    <location>
        <position position="55"/>
    </location>
</feature>
<dbReference type="SMART" id="SM00850">
    <property type="entry name" value="LytTR"/>
    <property type="match status" value="1"/>
</dbReference>
<dbReference type="RefSeq" id="WP_119052198.1">
    <property type="nucleotide sequence ID" value="NZ_CP032157.1"/>
</dbReference>
<dbReference type="InterPro" id="IPR011006">
    <property type="entry name" value="CheY-like_superfamily"/>
</dbReference>
<dbReference type="AlphaFoldDB" id="A0A3B7N1T5"/>
<dbReference type="PROSITE" id="PS50930">
    <property type="entry name" value="HTH_LYTTR"/>
    <property type="match status" value="1"/>
</dbReference>
<keyword evidence="4" id="KW-0238">DNA-binding</keyword>
<dbReference type="Gene3D" id="3.40.50.2300">
    <property type="match status" value="1"/>
</dbReference>
<keyword evidence="5" id="KW-1185">Reference proteome</keyword>
<evidence type="ECO:0000313" key="5">
    <source>
        <dbReference type="Proteomes" id="UP000263900"/>
    </source>
</evidence>
<proteinExistence type="predicted"/>
<dbReference type="SMART" id="SM00448">
    <property type="entry name" value="REC"/>
    <property type="match status" value="1"/>
</dbReference>
<dbReference type="InterPro" id="IPR007492">
    <property type="entry name" value="LytTR_DNA-bd_dom"/>
</dbReference>
<sequence>MIKAIIVDDEPYCCEVLSTLLERHVPEVTVEAVCHSAAEAITAITTHPVQLVFLDIEMPHMNGFQLLERLPGVDFDLIFTTSYDQYALKAIKFSALDYLLKPIDRTELQAAVRKALQRLQRPLPQQLQILLQKLHQPSQQVNQIALPTMEGLQLVPLDAIISCASSSNYTIISLKDKLKITVSRTLKEVEEMLEDFMFMRVHHSFLVNLNEIRKYIKGEGGNLIMSDGSSVDVSRSKKDQLLKKLQPRKY</sequence>
<dbReference type="Pfam" id="PF04397">
    <property type="entry name" value="LytTR"/>
    <property type="match status" value="1"/>
</dbReference>
<dbReference type="SUPFAM" id="SSF52172">
    <property type="entry name" value="CheY-like"/>
    <property type="match status" value="1"/>
</dbReference>
<evidence type="ECO:0000259" key="2">
    <source>
        <dbReference type="PROSITE" id="PS50110"/>
    </source>
</evidence>
<dbReference type="PANTHER" id="PTHR37299">
    <property type="entry name" value="TRANSCRIPTIONAL REGULATOR-RELATED"/>
    <property type="match status" value="1"/>
</dbReference>
<evidence type="ECO:0000256" key="1">
    <source>
        <dbReference type="PROSITE-ProRule" id="PRU00169"/>
    </source>
</evidence>
<evidence type="ECO:0000259" key="3">
    <source>
        <dbReference type="PROSITE" id="PS50930"/>
    </source>
</evidence>
<evidence type="ECO:0000313" key="4">
    <source>
        <dbReference type="EMBL" id="AXY76321.1"/>
    </source>
</evidence>
<dbReference type="Gene3D" id="2.40.50.1020">
    <property type="entry name" value="LytTr DNA-binding domain"/>
    <property type="match status" value="1"/>
</dbReference>
<accession>A0A3B7N1T5</accession>
<dbReference type="PROSITE" id="PS50110">
    <property type="entry name" value="RESPONSE_REGULATORY"/>
    <property type="match status" value="1"/>
</dbReference>
<dbReference type="GO" id="GO:0003677">
    <property type="term" value="F:DNA binding"/>
    <property type="evidence" value="ECO:0007669"/>
    <property type="project" value="UniProtKB-KW"/>
</dbReference>
<name>A0A3B7N1T5_9BACT</name>
<protein>
    <submittedName>
        <fullName evidence="4">DNA-binding response regulator</fullName>
    </submittedName>
</protein>
<dbReference type="EMBL" id="CP032157">
    <property type="protein sequence ID" value="AXY76321.1"/>
    <property type="molecule type" value="Genomic_DNA"/>
</dbReference>
<feature type="domain" description="HTH LytTR-type" evidence="3">
    <location>
        <begin position="144"/>
        <end position="247"/>
    </location>
</feature>
<organism evidence="4 5">
    <name type="scientific">Paraflavitalea soli</name>
    <dbReference type="NCBI Taxonomy" id="2315862"/>
    <lineage>
        <taxon>Bacteria</taxon>
        <taxon>Pseudomonadati</taxon>
        <taxon>Bacteroidota</taxon>
        <taxon>Chitinophagia</taxon>
        <taxon>Chitinophagales</taxon>
        <taxon>Chitinophagaceae</taxon>
        <taxon>Paraflavitalea</taxon>
    </lineage>
</organism>
<gene>
    <name evidence="4" type="ORF">D3H65_21005</name>
</gene>
<keyword evidence="1" id="KW-0597">Phosphoprotein</keyword>
<feature type="domain" description="Response regulatory" evidence="2">
    <location>
        <begin position="3"/>
        <end position="116"/>
    </location>
</feature>
<reference evidence="4 5" key="1">
    <citation type="submission" date="2018-09" db="EMBL/GenBank/DDBJ databases">
        <title>Genome sequencing of strain 6GH32-13.</title>
        <authorList>
            <person name="Weon H.-Y."/>
            <person name="Heo J."/>
            <person name="Kwon S.-W."/>
        </authorList>
    </citation>
    <scope>NUCLEOTIDE SEQUENCE [LARGE SCALE GENOMIC DNA]</scope>
    <source>
        <strain evidence="4 5">5GH32-13</strain>
    </source>
</reference>
<dbReference type="InterPro" id="IPR001789">
    <property type="entry name" value="Sig_transdc_resp-reg_receiver"/>
</dbReference>
<dbReference type="PANTHER" id="PTHR37299:SF1">
    <property type="entry name" value="STAGE 0 SPORULATION PROTEIN A HOMOLOG"/>
    <property type="match status" value="1"/>
</dbReference>
<dbReference type="Pfam" id="PF00072">
    <property type="entry name" value="Response_reg"/>
    <property type="match status" value="1"/>
</dbReference>
<dbReference type="GO" id="GO:0000156">
    <property type="term" value="F:phosphorelay response regulator activity"/>
    <property type="evidence" value="ECO:0007669"/>
    <property type="project" value="InterPro"/>
</dbReference>
<dbReference type="KEGG" id="pseg:D3H65_21005"/>
<dbReference type="InterPro" id="IPR046947">
    <property type="entry name" value="LytR-like"/>
</dbReference>
<dbReference type="Proteomes" id="UP000263900">
    <property type="component" value="Chromosome"/>
</dbReference>
<dbReference type="OrthoDB" id="1646880at2"/>